<dbReference type="EMBL" id="CAFBMG010000062">
    <property type="protein sequence ID" value="CAB4902846.1"/>
    <property type="molecule type" value="Genomic_DNA"/>
</dbReference>
<dbReference type="InterPro" id="IPR027417">
    <property type="entry name" value="P-loop_NTPase"/>
</dbReference>
<dbReference type="EMBL" id="CAEZYU010000081">
    <property type="protein sequence ID" value="CAB4750206.1"/>
    <property type="molecule type" value="Genomic_DNA"/>
</dbReference>
<accession>A0A6J6TSU7</accession>
<evidence type="ECO:0000313" key="2">
    <source>
        <dbReference type="EMBL" id="CAB4550148.1"/>
    </source>
</evidence>
<dbReference type="SUPFAM" id="SSF52540">
    <property type="entry name" value="P-loop containing nucleoside triphosphate hydrolases"/>
    <property type="match status" value="1"/>
</dbReference>
<feature type="region of interest" description="Disordered" evidence="1">
    <location>
        <begin position="419"/>
        <end position="465"/>
    </location>
</feature>
<evidence type="ECO:0000313" key="3">
    <source>
        <dbReference type="EMBL" id="CAB4750206.1"/>
    </source>
</evidence>
<proteinExistence type="predicted"/>
<dbReference type="EMBL" id="CAEZSF010000184">
    <property type="protein sequence ID" value="CAB4550148.1"/>
    <property type="molecule type" value="Genomic_DNA"/>
</dbReference>
<gene>
    <name evidence="2" type="ORF">UFOPK1358_01571</name>
    <name evidence="3" type="ORF">UFOPK2766_01611</name>
    <name evidence="4" type="ORF">UFOPK3519_00930</name>
</gene>
<dbReference type="AlphaFoldDB" id="A0A6J6TSU7"/>
<evidence type="ECO:0000256" key="1">
    <source>
        <dbReference type="SAM" id="MobiDB-lite"/>
    </source>
</evidence>
<name>A0A6J6TSU7_9ZZZZ</name>
<organism evidence="3">
    <name type="scientific">freshwater metagenome</name>
    <dbReference type="NCBI Taxonomy" id="449393"/>
    <lineage>
        <taxon>unclassified sequences</taxon>
        <taxon>metagenomes</taxon>
        <taxon>ecological metagenomes</taxon>
    </lineage>
</organism>
<reference evidence="3" key="1">
    <citation type="submission" date="2020-05" db="EMBL/GenBank/DDBJ databases">
        <authorList>
            <person name="Chiriac C."/>
            <person name="Salcher M."/>
            <person name="Ghai R."/>
            <person name="Kavagutti S V."/>
        </authorList>
    </citation>
    <scope>NUCLEOTIDE SEQUENCE</scope>
</reference>
<feature type="compositionally biased region" description="Polar residues" evidence="1">
    <location>
        <begin position="447"/>
        <end position="459"/>
    </location>
</feature>
<dbReference type="Gene3D" id="3.40.50.300">
    <property type="entry name" value="P-loop containing nucleotide triphosphate hydrolases"/>
    <property type="match status" value="1"/>
</dbReference>
<evidence type="ECO:0000313" key="4">
    <source>
        <dbReference type="EMBL" id="CAB4902846.1"/>
    </source>
</evidence>
<sequence>MSDRFVVLGLARSRCQWFCDLASWSSHAVAPIDYIKCLTPDEAQALIGSGRRLSAVLVDAALPGIDREFIALVASIGAATVVVADGASSRDWESLGCSAILNSAFTPAELVETLTRHAVPVDRSTRRATRSNVGPTCTTPLAPLIGVAGSGGTGASTVAIALAQELGRDSSEPEVALADGARVGDMSMYHDVGDVLPGLPELVEAHRVDQLDPQEIKRLLFPIQNRSYHLLLGQRRSRDAAAMKPHSIQAAIEGLRRSFDFVVLDHDPDLDGEAETGSIDIEERHTLSRSAAKTADLIVLVGKPGAKGIHDLIRLIDRYSDLGVPRERLIPVMNQATKNPAHRLATARVLAELSSSPSSEASTLVSPLFLRNVRRMEELHRSAAVLPEALGRPVAQLSRRLLLELGQRQAEAAEPVRLRAGELGLHGRPQQDAGRSGRRTQARRETGTPSDRPSTQGPSSRRDVA</sequence>
<protein>
    <submittedName>
        <fullName evidence="3">Unannotated protein</fullName>
    </submittedName>
</protein>